<evidence type="ECO:0000313" key="3">
    <source>
        <dbReference type="Proteomes" id="UP001054945"/>
    </source>
</evidence>
<organism evidence="2 3">
    <name type="scientific">Caerostris extrusa</name>
    <name type="common">Bark spider</name>
    <name type="synonym">Caerostris bankana</name>
    <dbReference type="NCBI Taxonomy" id="172846"/>
    <lineage>
        <taxon>Eukaryota</taxon>
        <taxon>Metazoa</taxon>
        <taxon>Ecdysozoa</taxon>
        <taxon>Arthropoda</taxon>
        <taxon>Chelicerata</taxon>
        <taxon>Arachnida</taxon>
        <taxon>Araneae</taxon>
        <taxon>Araneomorphae</taxon>
        <taxon>Entelegynae</taxon>
        <taxon>Araneoidea</taxon>
        <taxon>Araneidae</taxon>
        <taxon>Caerostris</taxon>
    </lineage>
</organism>
<dbReference type="EMBL" id="BPLR01017385">
    <property type="protein sequence ID" value="GIY91152.1"/>
    <property type="molecule type" value="Genomic_DNA"/>
</dbReference>
<keyword evidence="3" id="KW-1185">Reference proteome</keyword>
<evidence type="ECO:0000313" key="2">
    <source>
        <dbReference type="EMBL" id="GIY91152.1"/>
    </source>
</evidence>
<accession>A0AAV4X7B6</accession>
<comment type="caution">
    <text evidence="2">The sequence shown here is derived from an EMBL/GenBank/DDBJ whole genome shotgun (WGS) entry which is preliminary data.</text>
</comment>
<reference evidence="2 3" key="1">
    <citation type="submission" date="2021-06" db="EMBL/GenBank/DDBJ databases">
        <title>Caerostris extrusa draft genome.</title>
        <authorList>
            <person name="Kono N."/>
            <person name="Arakawa K."/>
        </authorList>
    </citation>
    <scope>NUCLEOTIDE SEQUENCE [LARGE SCALE GENOMIC DNA]</scope>
</reference>
<dbReference type="Proteomes" id="UP001054945">
    <property type="component" value="Unassembled WGS sequence"/>
</dbReference>
<gene>
    <name evidence="2" type="ORF">CEXT_210171</name>
</gene>
<evidence type="ECO:0000256" key="1">
    <source>
        <dbReference type="SAM" id="MobiDB-lite"/>
    </source>
</evidence>
<sequence length="98" mass="10769">MAKIYIQVIRILWTVSLSKGKEHKSAVQAVWGEGSFQNDDFGEDVKDTADKPFLRGYPGKERGGGIPDLAPGNPEEIGVAVKPCLQLSPCCRARRSWP</sequence>
<feature type="compositionally biased region" description="Basic and acidic residues" evidence="1">
    <location>
        <begin position="51"/>
        <end position="63"/>
    </location>
</feature>
<feature type="region of interest" description="Disordered" evidence="1">
    <location>
        <begin position="51"/>
        <end position="71"/>
    </location>
</feature>
<name>A0AAV4X7B6_CAEEX</name>
<proteinExistence type="predicted"/>
<dbReference type="AlphaFoldDB" id="A0AAV4X7B6"/>
<protein>
    <submittedName>
        <fullName evidence="2">Uncharacterized protein</fullName>
    </submittedName>
</protein>